<protein>
    <submittedName>
        <fullName evidence="1">Uncharacterized protein</fullName>
    </submittedName>
</protein>
<reference evidence="1" key="2">
    <citation type="journal article" date="2015" name="Data Brief">
        <title>Shoot transcriptome of the giant reed, Arundo donax.</title>
        <authorList>
            <person name="Barrero R.A."/>
            <person name="Guerrero F.D."/>
            <person name="Moolhuijzen P."/>
            <person name="Goolsby J.A."/>
            <person name="Tidwell J."/>
            <person name="Bellgard S.E."/>
            <person name="Bellgard M.I."/>
        </authorList>
    </citation>
    <scope>NUCLEOTIDE SEQUENCE</scope>
    <source>
        <tissue evidence="1">Shoot tissue taken approximately 20 cm above the soil surface</tissue>
    </source>
</reference>
<name>A0A0A9F3E8_ARUDO</name>
<dbReference type="EMBL" id="GBRH01195068">
    <property type="protein sequence ID" value="JAE02828.1"/>
    <property type="molecule type" value="Transcribed_RNA"/>
</dbReference>
<evidence type="ECO:0000313" key="1">
    <source>
        <dbReference type="EMBL" id="JAE02828.1"/>
    </source>
</evidence>
<accession>A0A0A9F3E8</accession>
<sequence length="124" mass="13618">MLIILLHQPSCFFFKNPESSVLYVTTLGMHELHRILCRNEIASLKREASINPLIIWVHSTVSSLKSSLSIMSSASAHRPSLHSACAKHPTVNLSMQNPDSNISFCTRNPISTCPAVASTCTRAL</sequence>
<reference evidence="1" key="1">
    <citation type="submission" date="2014-09" db="EMBL/GenBank/DDBJ databases">
        <authorList>
            <person name="Magalhaes I.L.F."/>
            <person name="Oliveira U."/>
            <person name="Santos F.R."/>
            <person name="Vidigal T.H.D.A."/>
            <person name="Brescovit A.D."/>
            <person name="Santos A.J."/>
        </authorList>
    </citation>
    <scope>NUCLEOTIDE SEQUENCE</scope>
    <source>
        <tissue evidence="1">Shoot tissue taken approximately 20 cm above the soil surface</tissue>
    </source>
</reference>
<organism evidence="1">
    <name type="scientific">Arundo donax</name>
    <name type="common">Giant reed</name>
    <name type="synonym">Donax arundinaceus</name>
    <dbReference type="NCBI Taxonomy" id="35708"/>
    <lineage>
        <taxon>Eukaryota</taxon>
        <taxon>Viridiplantae</taxon>
        <taxon>Streptophyta</taxon>
        <taxon>Embryophyta</taxon>
        <taxon>Tracheophyta</taxon>
        <taxon>Spermatophyta</taxon>
        <taxon>Magnoliopsida</taxon>
        <taxon>Liliopsida</taxon>
        <taxon>Poales</taxon>
        <taxon>Poaceae</taxon>
        <taxon>PACMAD clade</taxon>
        <taxon>Arundinoideae</taxon>
        <taxon>Arundineae</taxon>
        <taxon>Arundo</taxon>
    </lineage>
</organism>
<proteinExistence type="predicted"/>
<dbReference type="AlphaFoldDB" id="A0A0A9F3E8"/>